<dbReference type="Pfam" id="PF05485">
    <property type="entry name" value="THAP"/>
    <property type="match status" value="1"/>
</dbReference>
<dbReference type="Pfam" id="PF21787">
    <property type="entry name" value="TNP-like_RNaseH_N"/>
    <property type="match status" value="1"/>
</dbReference>
<accession>A0A226DPB5</accession>
<protein>
    <submittedName>
        <fullName evidence="7">DNA transposase THAP9</fullName>
    </submittedName>
</protein>
<dbReference type="GO" id="GO:0003677">
    <property type="term" value="F:DNA binding"/>
    <property type="evidence" value="ECO:0007669"/>
    <property type="project" value="UniProtKB-UniRule"/>
</dbReference>
<evidence type="ECO:0000313" key="7">
    <source>
        <dbReference type="EMBL" id="OXA47375.1"/>
    </source>
</evidence>
<feature type="domain" description="THAP-type" evidence="6">
    <location>
        <begin position="10"/>
        <end position="96"/>
    </location>
</feature>
<evidence type="ECO:0000256" key="5">
    <source>
        <dbReference type="PROSITE-ProRule" id="PRU00309"/>
    </source>
</evidence>
<dbReference type="InterPro" id="IPR006612">
    <property type="entry name" value="THAP_Znf"/>
</dbReference>
<sequence length="560" mass="62897">MECGKKDPGIPKTCCVPSCTLALRWIADISYHCFPGLKLHLKTPNEWIKVIRGLISNQEWEPSGHKICSRHFLTSDFRTDADSFKRWRVPAVPAVNLYPLTDPPQNDEQTMEVVDTDVPLHTITIRGQLSDDSILTQGTKIEITIRILSDESGVAEYPSEMKSVCTVNEDGTFETVSELIKENSTSATETLRKTLKNPKATRQLFPSPSRPTTSQPKFLTPNSRRVSMAEHNYARSPVYTSGYYIDRANKLKTRLRTSKLSTAKLKRKVKKLNFRLSDKLKQCKDLEASQISTLQGQFPALLNEFMKQEMQVGKCKTKKGVRYTEEMKKFAVSLHFMSPKAYRFLRKYLTLPHESTLSSWTASADCSAGFCSEVIAQLITARESDKKNMMTDIVLQVDEMAIRKSTPWCPSKNQFVGFITPSSSWTGSTEAYEENAELASSALVVLVAGISGGWKCPIGYIFTDKVDSDTMVSMTLFWVGISKVDTGPTFDGDVTVSLQPFATFLKSKIKVTTQITEKRLDLKSSKLVVPGIPGKRDPEIPGFEELKSQDFGIFQFVIYK</sequence>
<dbReference type="Pfam" id="PF12017">
    <property type="entry name" value="Tnp_P_element"/>
    <property type="match status" value="1"/>
</dbReference>
<dbReference type="GO" id="GO:0008270">
    <property type="term" value="F:zinc ion binding"/>
    <property type="evidence" value="ECO:0007669"/>
    <property type="project" value="UniProtKB-KW"/>
</dbReference>
<evidence type="ECO:0000256" key="2">
    <source>
        <dbReference type="ARBA" id="ARBA00022771"/>
    </source>
</evidence>
<comment type="caution">
    <text evidence="7">The sequence shown here is derived from an EMBL/GenBank/DDBJ whole genome shotgun (WGS) entry which is preliminary data.</text>
</comment>
<dbReference type="EMBL" id="LNIX01000013">
    <property type="protein sequence ID" value="OXA47375.1"/>
    <property type="molecule type" value="Genomic_DNA"/>
</dbReference>
<dbReference type="AlphaFoldDB" id="A0A226DPB5"/>
<dbReference type="SMART" id="SM00980">
    <property type="entry name" value="THAP"/>
    <property type="match status" value="1"/>
</dbReference>
<keyword evidence="4 5" id="KW-0238">DNA-binding</keyword>
<evidence type="ECO:0000256" key="1">
    <source>
        <dbReference type="ARBA" id="ARBA00022723"/>
    </source>
</evidence>
<dbReference type="SUPFAM" id="SSF57716">
    <property type="entry name" value="Glucocorticoid receptor-like (DNA-binding domain)"/>
    <property type="match status" value="1"/>
</dbReference>
<evidence type="ECO:0000313" key="8">
    <source>
        <dbReference type="Proteomes" id="UP000198287"/>
    </source>
</evidence>
<keyword evidence="3" id="KW-0862">Zinc</keyword>
<evidence type="ECO:0000256" key="3">
    <source>
        <dbReference type="ARBA" id="ARBA00022833"/>
    </source>
</evidence>
<keyword evidence="1" id="KW-0479">Metal-binding</keyword>
<dbReference type="PROSITE" id="PS50950">
    <property type="entry name" value="ZF_THAP"/>
    <property type="match status" value="1"/>
</dbReference>
<evidence type="ECO:0000256" key="4">
    <source>
        <dbReference type="ARBA" id="ARBA00023125"/>
    </source>
</evidence>
<reference evidence="7 8" key="1">
    <citation type="submission" date="2015-12" db="EMBL/GenBank/DDBJ databases">
        <title>The genome of Folsomia candida.</title>
        <authorList>
            <person name="Faddeeva A."/>
            <person name="Derks M.F."/>
            <person name="Anvar Y."/>
            <person name="Smit S."/>
            <person name="Van Straalen N."/>
            <person name="Roelofs D."/>
        </authorList>
    </citation>
    <scope>NUCLEOTIDE SEQUENCE [LARGE SCALE GENOMIC DNA]</scope>
    <source>
        <strain evidence="7 8">VU population</strain>
        <tissue evidence="7">Whole body</tissue>
    </source>
</reference>
<gene>
    <name evidence="7" type="ORF">Fcan01_17520</name>
</gene>
<dbReference type="OMA" id="ELECYPL"/>
<keyword evidence="8" id="KW-1185">Reference proteome</keyword>
<evidence type="ECO:0000259" key="6">
    <source>
        <dbReference type="PROSITE" id="PS50950"/>
    </source>
</evidence>
<name>A0A226DPB5_FOLCA</name>
<dbReference type="Proteomes" id="UP000198287">
    <property type="component" value="Unassembled WGS sequence"/>
</dbReference>
<dbReference type="OrthoDB" id="7312725at2759"/>
<keyword evidence="2 5" id="KW-0863">Zinc-finger</keyword>
<dbReference type="InterPro" id="IPR021896">
    <property type="entry name" value="THAP9-like_HTH"/>
</dbReference>
<proteinExistence type="predicted"/>
<organism evidence="7 8">
    <name type="scientific">Folsomia candida</name>
    <name type="common">Springtail</name>
    <dbReference type="NCBI Taxonomy" id="158441"/>
    <lineage>
        <taxon>Eukaryota</taxon>
        <taxon>Metazoa</taxon>
        <taxon>Ecdysozoa</taxon>
        <taxon>Arthropoda</taxon>
        <taxon>Hexapoda</taxon>
        <taxon>Collembola</taxon>
        <taxon>Entomobryomorpha</taxon>
        <taxon>Isotomoidea</taxon>
        <taxon>Isotomidae</taxon>
        <taxon>Proisotominae</taxon>
        <taxon>Folsomia</taxon>
    </lineage>
</organism>
<dbReference type="InterPro" id="IPR048365">
    <property type="entry name" value="TNP-like_RNaseH_N"/>
</dbReference>